<proteinExistence type="predicted"/>
<dbReference type="NCBIfam" id="NF008346">
    <property type="entry name" value="PRK11128.1"/>
    <property type="match status" value="1"/>
</dbReference>
<evidence type="ECO:0000256" key="4">
    <source>
        <dbReference type="ARBA" id="ARBA00022519"/>
    </source>
</evidence>
<dbReference type="InterPro" id="IPR026032">
    <property type="entry name" value="HcaT-like"/>
</dbReference>
<dbReference type="HOGENOM" id="CLU_013133_6_0_6"/>
<dbReference type="Gene3D" id="1.20.1250.20">
    <property type="entry name" value="MFS general substrate transporter like domains"/>
    <property type="match status" value="2"/>
</dbReference>
<dbReference type="GO" id="GO:0005886">
    <property type="term" value="C:plasma membrane"/>
    <property type="evidence" value="ECO:0007669"/>
    <property type="project" value="UniProtKB-SubCell"/>
</dbReference>
<dbReference type="PANTHER" id="PTHR23522">
    <property type="entry name" value="BLL5896 PROTEIN"/>
    <property type="match status" value="1"/>
</dbReference>
<dbReference type="InterPro" id="IPR024989">
    <property type="entry name" value="MFS_assoc_dom"/>
</dbReference>
<evidence type="ECO:0000256" key="2">
    <source>
        <dbReference type="ARBA" id="ARBA00022448"/>
    </source>
</evidence>
<feature type="transmembrane region" description="Helical" evidence="8">
    <location>
        <begin position="133"/>
        <end position="151"/>
    </location>
</feature>
<dbReference type="AlphaFoldDB" id="A0A097R4Z9"/>
<feature type="transmembrane region" description="Helical" evidence="8">
    <location>
        <begin position="329"/>
        <end position="351"/>
    </location>
</feature>
<dbReference type="SUPFAM" id="SSF103473">
    <property type="entry name" value="MFS general substrate transporter"/>
    <property type="match status" value="1"/>
</dbReference>
<keyword evidence="5 8" id="KW-0812">Transmembrane</keyword>
<dbReference type="Proteomes" id="UP000029986">
    <property type="component" value="Chromosome"/>
</dbReference>
<dbReference type="RefSeq" id="WP_025799879.1">
    <property type="nucleotide sequence ID" value="NZ_CP009706.1"/>
</dbReference>
<evidence type="ECO:0000256" key="1">
    <source>
        <dbReference type="ARBA" id="ARBA00004429"/>
    </source>
</evidence>
<gene>
    <name evidence="10" type="ORF">AT03_16300</name>
</gene>
<feature type="transmembrane region" description="Helical" evidence="8">
    <location>
        <begin position="270"/>
        <end position="287"/>
    </location>
</feature>
<dbReference type="PIRSF" id="PIRSF004925">
    <property type="entry name" value="HcaT"/>
    <property type="match status" value="1"/>
</dbReference>
<dbReference type="PANTHER" id="PTHR23522:SF10">
    <property type="entry name" value="3-PHENYLPROPIONIC ACID TRANSPORTER-RELATED"/>
    <property type="match status" value="1"/>
</dbReference>
<keyword evidence="3" id="KW-1003">Cell membrane</keyword>
<organism evidence="10 11">
    <name type="scientific">Hafnia alvei FB1</name>
    <dbReference type="NCBI Taxonomy" id="1453496"/>
    <lineage>
        <taxon>Bacteria</taxon>
        <taxon>Pseudomonadati</taxon>
        <taxon>Pseudomonadota</taxon>
        <taxon>Gammaproteobacteria</taxon>
        <taxon>Enterobacterales</taxon>
        <taxon>Hafniaceae</taxon>
        <taxon>Hafnia</taxon>
    </lineage>
</organism>
<evidence type="ECO:0000256" key="5">
    <source>
        <dbReference type="ARBA" id="ARBA00022692"/>
    </source>
</evidence>
<name>A0A097R4Z9_HAFAL</name>
<evidence type="ECO:0000256" key="7">
    <source>
        <dbReference type="ARBA" id="ARBA00023136"/>
    </source>
</evidence>
<keyword evidence="4" id="KW-0997">Cell inner membrane</keyword>
<dbReference type="InterPro" id="IPR036259">
    <property type="entry name" value="MFS_trans_sf"/>
</dbReference>
<feature type="transmembrane region" description="Helical" evidence="8">
    <location>
        <begin position="357"/>
        <end position="374"/>
    </location>
</feature>
<dbReference type="EMBL" id="CP009706">
    <property type="protein sequence ID" value="AIU73794.1"/>
    <property type="molecule type" value="Genomic_DNA"/>
</dbReference>
<comment type="subcellular location">
    <subcellularLocation>
        <location evidence="1">Cell inner membrane</location>
        <topology evidence="1">Multi-pass membrane protein</topology>
    </subcellularLocation>
</comment>
<feature type="transmembrane region" description="Helical" evidence="8">
    <location>
        <begin position="293"/>
        <end position="317"/>
    </location>
</feature>
<sequence>MLPSAGWLGLSYFTYFFSFGIFLPFWSLWLQGEGISPESIGLLLGAGMIARFLGSLFIAPAVKKTSQLITALRLIALLALICSIAFSFGTAWAWLLVVMAGFSLFYGPLIPLTDALAATWQRQVGLDYGKVRLWGSMAFVIGSAVTGEVVNAFGHKAIMYCLWAGLAAMLVGMLLRPRHMPQDAPKDSAVQETTPWKILLTEAPVWRFLLCAALLQGAHAGYYGFSTIYWQEAGYSASVVGYLWSLGVVAEVIVFALSKRLFRRMSVSQLLLLSCFCAVIRWSLMGSTTALPWLILIQILHAGSFTVCHLAAMRFISARQGGDVIRLQAVYSALGMGGSVAIMTMLSGFLFEHYQGGMFYAMALVVLPVIFFRPKVTSH</sequence>
<evidence type="ECO:0000256" key="8">
    <source>
        <dbReference type="SAM" id="Phobius"/>
    </source>
</evidence>
<feature type="transmembrane region" description="Helical" evidence="8">
    <location>
        <begin position="157"/>
        <end position="175"/>
    </location>
</feature>
<accession>A0A097R4Z9</accession>
<dbReference type="GO" id="GO:0015528">
    <property type="term" value="F:lactose:proton symporter activity"/>
    <property type="evidence" value="ECO:0007669"/>
    <property type="project" value="TreeGrafter"/>
</dbReference>
<keyword evidence="2" id="KW-0813">Transport</keyword>
<feature type="transmembrane region" description="Helical" evidence="8">
    <location>
        <begin position="40"/>
        <end position="61"/>
    </location>
</feature>
<dbReference type="NCBIfam" id="NF037955">
    <property type="entry name" value="mfs"/>
    <property type="match status" value="1"/>
</dbReference>
<evidence type="ECO:0000313" key="10">
    <source>
        <dbReference type="EMBL" id="AIU73794.1"/>
    </source>
</evidence>
<evidence type="ECO:0000259" key="9">
    <source>
        <dbReference type="Pfam" id="PF12832"/>
    </source>
</evidence>
<evidence type="ECO:0000256" key="6">
    <source>
        <dbReference type="ARBA" id="ARBA00022989"/>
    </source>
</evidence>
<feature type="transmembrane region" description="Helical" evidence="8">
    <location>
        <begin position="68"/>
        <end position="86"/>
    </location>
</feature>
<dbReference type="PATRIC" id="fig|1453496.5.peg.3337"/>
<feature type="transmembrane region" description="Helical" evidence="8">
    <location>
        <begin position="237"/>
        <end position="258"/>
    </location>
</feature>
<feature type="transmembrane region" description="Helical" evidence="8">
    <location>
        <begin position="7"/>
        <end position="28"/>
    </location>
</feature>
<keyword evidence="11" id="KW-1185">Reference proteome</keyword>
<dbReference type="OrthoDB" id="9150135at2"/>
<dbReference type="eggNOG" id="COG2814">
    <property type="taxonomic scope" value="Bacteria"/>
</dbReference>
<dbReference type="GO" id="GO:0030395">
    <property type="term" value="F:lactose binding"/>
    <property type="evidence" value="ECO:0007669"/>
    <property type="project" value="TreeGrafter"/>
</dbReference>
<reference evidence="10 11" key="1">
    <citation type="journal article" date="2014" name="Gut Pathog.">
        <title>Gene clusters of Hafnia alvei strain FB1 important in survival and pathogenesis: a draft genome perspective.</title>
        <authorList>
            <person name="Tan J.Y."/>
            <person name="Yin W.F."/>
            <person name="Chan K.G."/>
        </authorList>
    </citation>
    <scope>NUCLEOTIDE SEQUENCE [LARGE SCALE GENOMIC DNA]</scope>
    <source>
        <strain evidence="10 11">FB1</strain>
    </source>
</reference>
<keyword evidence="7 8" id="KW-0472">Membrane</keyword>
<protein>
    <submittedName>
        <fullName evidence="10">3-phenylpropionic acid transporter</fullName>
    </submittedName>
</protein>
<keyword evidence="6 8" id="KW-1133">Transmembrane helix</keyword>
<dbReference type="Pfam" id="PF12832">
    <property type="entry name" value="MFS_1_like"/>
    <property type="match status" value="1"/>
</dbReference>
<evidence type="ECO:0000256" key="3">
    <source>
        <dbReference type="ARBA" id="ARBA00022475"/>
    </source>
</evidence>
<dbReference type="KEGG" id="hav:AT03_16300"/>
<feature type="domain" description="Major facilitator superfamily associated" evidence="9">
    <location>
        <begin position="8"/>
        <end position="360"/>
    </location>
</feature>
<evidence type="ECO:0000313" key="11">
    <source>
        <dbReference type="Proteomes" id="UP000029986"/>
    </source>
</evidence>